<sequence>SDSVSAYTNKIFESAMAGLETVKNNLDIAGHLGDQWALDANINAPGLNGLVPGLAGVIKGKVNVRGDINKPKIIADINAQGIKWQDQLSVGSVVVKGDIQSDD</sequence>
<accession>A0AAW9ECN4</accession>
<feature type="non-terminal residue" evidence="5">
    <location>
        <position position="1"/>
    </location>
</feature>
<keyword evidence="2" id="KW-0812">Transmembrane</keyword>
<dbReference type="Proteomes" id="UP001279012">
    <property type="component" value="Unassembled WGS sequence"/>
</dbReference>
<dbReference type="GO" id="GO:0097347">
    <property type="term" value="C:TAM protein secretion complex"/>
    <property type="evidence" value="ECO:0007669"/>
    <property type="project" value="TreeGrafter"/>
</dbReference>
<reference evidence="5" key="1">
    <citation type="submission" date="2023-11" db="EMBL/GenBank/DDBJ databases">
        <title>Detection of rare carbapenemases in Enterobacterales - comparison of two colorimetric and two CIM-based carbapenemase assays.</title>
        <authorList>
            <person name="Schaffarczyk L."/>
            <person name="Noster J."/>
            <person name="Stelzer Y."/>
            <person name="Sattler J."/>
            <person name="Gatermann S."/>
            <person name="Hamprecht A."/>
        </authorList>
    </citation>
    <scope>NUCLEOTIDE SEQUENCE</scope>
    <source>
        <strain evidence="5">CIM-Cont-037</strain>
    </source>
</reference>
<gene>
    <name evidence="5" type="ORF">SJ059_26925</name>
</gene>
<dbReference type="AlphaFoldDB" id="A0AAW9ECN4"/>
<dbReference type="GO" id="GO:0005886">
    <property type="term" value="C:plasma membrane"/>
    <property type="evidence" value="ECO:0007669"/>
    <property type="project" value="TreeGrafter"/>
</dbReference>
<dbReference type="PANTHER" id="PTHR36985">
    <property type="entry name" value="TRANSLOCATION AND ASSEMBLY MODULE SUBUNIT TAMB"/>
    <property type="match status" value="1"/>
</dbReference>
<keyword evidence="3" id="KW-1133">Transmembrane helix</keyword>
<dbReference type="PANTHER" id="PTHR36985:SF1">
    <property type="entry name" value="TRANSLOCATION AND ASSEMBLY MODULE SUBUNIT TAMB"/>
    <property type="match status" value="1"/>
</dbReference>
<dbReference type="GO" id="GO:0009306">
    <property type="term" value="P:protein secretion"/>
    <property type="evidence" value="ECO:0007669"/>
    <property type="project" value="TreeGrafter"/>
</dbReference>
<evidence type="ECO:0000256" key="3">
    <source>
        <dbReference type="ARBA" id="ARBA00022989"/>
    </source>
</evidence>
<organism evidence="5 6">
    <name type="scientific">Klebsiella aerogenes</name>
    <name type="common">Enterobacter aerogenes</name>
    <dbReference type="NCBI Taxonomy" id="548"/>
    <lineage>
        <taxon>Bacteria</taxon>
        <taxon>Pseudomonadati</taxon>
        <taxon>Pseudomonadota</taxon>
        <taxon>Gammaproteobacteria</taxon>
        <taxon>Enterobacterales</taxon>
        <taxon>Enterobacteriaceae</taxon>
        <taxon>Klebsiella/Raoultella group</taxon>
        <taxon>Klebsiella</taxon>
    </lineage>
</organism>
<evidence type="ECO:0000256" key="2">
    <source>
        <dbReference type="ARBA" id="ARBA00022692"/>
    </source>
</evidence>
<proteinExistence type="predicted"/>
<protein>
    <submittedName>
        <fullName evidence="5">Uncharacterized protein</fullName>
    </submittedName>
</protein>
<evidence type="ECO:0000313" key="6">
    <source>
        <dbReference type="Proteomes" id="UP001279012"/>
    </source>
</evidence>
<dbReference type="EMBL" id="JAWZZT010000486">
    <property type="protein sequence ID" value="MDX7018065.1"/>
    <property type="molecule type" value="Genomic_DNA"/>
</dbReference>
<evidence type="ECO:0000256" key="1">
    <source>
        <dbReference type="ARBA" id="ARBA00004167"/>
    </source>
</evidence>
<comment type="caution">
    <text evidence="5">The sequence shown here is derived from an EMBL/GenBank/DDBJ whole genome shotgun (WGS) entry which is preliminary data.</text>
</comment>
<feature type="non-terminal residue" evidence="5">
    <location>
        <position position="103"/>
    </location>
</feature>
<name>A0AAW9ECN4_KLEAE</name>
<evidence type="ECO:0000313" key="5">
    <source>
        <dbReference type="EMBL" id="MDX7018065.1"/>
    </source>
</evidence>
<evidence type="ECO:0000256" key="4">
    <source>
        <dbReference type="ARBA" id="ARBA00023136"/>
    </source>
</evidence>
<keyword evidence="4" id="KW-0472">Membrane</keyword>
<comment type="subcellular location">
    <subcellularLocation>
        <location evidence="1">Membrane</location>
        <topology evidence="1">Single-pass membrane protein</topology>
    </subcellularLocation>
</comment>